<feature type="domain" description="MotA/TolQ/ExbB proton channel" evidence="13">
    <location>
        <begin position="116"/>
        <end position="233"/>
    </location>
</feature>
<dbReference type="GO" id="GO:0006935">
    <property type="term" value="P:chemotaxis"/>
    <property type="evidence" value="ECO:0007669"/>
    <property type="project" value="UniProtKB-KW"/>
</dbReference>
<protein>
    <submittedName>
        <fullName evidence="15">Flagellar motor protein MotA</fullName>
    </submittedName>
</protein>
<feature type="transmembrane region" description="Helical" evidence="12">
    <location>
        <begin position="190"/>
        <end position="215"/>
    </location>
</feature>
<evidence type="ECO:0000313" key="15">
    <source>
        <dbReference type="EMBL" id="KRL99169.1"/>
    </source>
</evidence>
<dbReference type="GO" id="GO:0071978">
    <property type="term" value="P:bacterial-type flagellum-dependent swarming motility"/>
    <property type="evidence" value="ECO:0007669"/>
    <property type="project" value="InterPro"/>
</dbReference>
<evidence type="ECO:0000256" key="9">
    <source>
        <dbReference type="ARBA" id="ARBA00022989"/>
    </source>
</evidence>
<evidence type="ECO:0000313" key="16">
    <source>
        <dbReference type="Proteomes" id="UP000051166"/>
    </source>
</evidence>
<dbReference type="InterPro" id="IPR000540">
    <property type="entry name" value="Flag_MotA_CS"/>
</dbReference>
<keyword evidence="16" id="KW-1185">Reference proteome</keyword>
<feature type="domain" description="Motility protein A N-terminal" evidence="14">
    <location>
        <begin position="22"/>
        <end position="105"/>
    </location>
</feature>
<dbReference type="STRING" id="1423801.FD50_GL000449"/>
<dbReference type="Pfam" id="PF01618">
    <property type="entry name" value="MotA_ExbB"/>
    <property type="match status" value="1"/>
</dbReference>
<keyword evidence="15" id="KW-0966">Cell projection</keyword>
<evidence type="ECO:0000256" key="5">
    <source>
        <dbReference type="ARBA" id="ARBA00022500"/>
    </source>
</evidence>
<organism evidence="15 16">
    <name type="scientific">Liquorilactobacillus satsumensis DSM 16230 = JCM 12392</name>
    <dbReference type="NCBI Taxonomy" id="1423801"/>
    <lineage>
        <taxon>Bacteria</taxon>
        <taxon>Bacillati</taxon>
        <taxon>Bacillota</taxon>
        <taxon>Bacilli</taxon>
        <taxon>Lactobacillales</taxon>
        <taxon>Lactobacillaceae</taxon>
        <taxon>Liquorilactobacillus</taxon>
    </lineage>
</organism>
<dbReference type="PANTHER" id="PTHR30433">
    <property type="entry name" value="CHEMOTAXIS PROTEIN MOTA"/>
    <property type="match status" value="1"/>
</dbReference>
<evidence type="ECO:0000256" key="11">
    <source>
        <dbReference type="ARBA" id="ARBA00023136"/>
    </source>
</evidence>
<evidence type="ECO:0000256" key="10">
    <source>
        <dbReference type="ARBA" id="ARBA00023065"/>
    </source>
</evidence>
<evidence type="ECO:0000256" key="2">
    <source>
        <dbReference type="ARBA" id="ARBA00008038"/>
    </source>
</evidence>
<keyword evidence="4" id="KW-1003">Cell membrane</keyword>
<keyword evidence="3" id="KW-0813">Transport</keyword>
<gene>
    <name evidence="15" type="ORF">FD50_GL000449</name>
</gene>
<reference evidence="15 16" key="1">
    <citation type="journal article" date="2015" name="Genome Announc.">
        <title>Expanding the biotechnology potential of lactobacilli through comparative genomics of 213 strains and associated genera.</title>
        <authorList>
            <person name="Sun Z."/>
            <person name="Harris H.M."/>
            <person name="McCann A."/>
            <person name="Guo C."/>
            <person name="Argimon S."/>
            <person name="Zhang W."/>
            <person name="Yang X."/>
            <person name="Jeffery I.B."/>
            <person name="Cooney J.C."/>
            <person name="Kagawa T.F."/>
            <person name="Liu W."/>
            <person name="Song Y."/>
            <person name="Salvetti E."/>
            <person name="Wrobel A."/>
            <person name="Rasinkangas P."/>
            <person name="Parkhill J."/>
            <person name="Rea M.C."/>
            <person name="O'Sullivan O."/>
            <person name="Ritari J."/>
            <person name="Douillard F.P."/>
            <person name="Paul Ross R."/>
            <person name="Yang R."/>
            <person name="Briner A.E."/>
            <person name="Felis G.E."/>
            <person name="de Vos W.M."/>
            <person name="Barrangou R."/>
            <person name="Klaenhammer T.R."/>
            <person name="Caufield P.W."/>
            <person name="Cui Y."/>
            <person name="Zhang H."/>
            <person name="O'Toole P.W."/>
        </authorList>
    </citation>
    <scope>NUCLEOTIDE SEQUENCE [LARGE SCALE GENOMIC DNA]</scope>
    <source>
        <strain evidence="15 16">DSM 16230</strain>
    </source>
</reference>
<accession>A0A0R1V0L9</accession>
<dbReference type="InterPro" id="IPR046786">
    <property type="entry name" value="MotA_N"/>
</dbReference>
<dbReference type="InterPro" id="IPR002898">
    <property type="entry name" value="MotA_ExbB_proton_chnl"/>
</dbReference>
<evidence type="ECO:0000256" key="6">
    <source>
        <dbReference type="ARBA" id="ARBA00022692"/>
    </source>
</evidence>
<comment type="caution">
    <text evidence="15">The sequence shown here is derived from an EMBL/GenBank/DDBJ whole genome shotgun (WGS) entry which is preliminary data.</text>
</comment>
<name>A0A0R1V0L9_9LACO</name>
<feature type="transmembrane region" description="Helical" evidence="12">
    <location>
        <begin position="163"/>
        <end position="184"/>
    </location>
</feature>
<dbReference type="PROSITE" id="PS01307">
    <property type="entry name" value="MOTA"/>
    <property type="match status" value="1"/>
</dbReference>
<dbReference type="Proteomes" id="UP000051166">
    <property type="component" value="Unassembled WGS sequence"/>
</dbReference>
<keyword evidence="7" id="KW-0283">Flagellar rotation</keyword>
<evidence type="ECO:0000256" key="8">
    <source>
        <dbReference type="ARBA" id="ARBA00022781"/>
    </source>
</evidence>
<comment type="similarity">
    <text evidence="2">Belongs to the MotA family.</text>
</comment>
<feature type="transmembrane region" description="Helical" evidence="12">
    <location>
        <begin position="50"/>
        <end position="68"/>
    </location>
</feature>
<keyword evidence="5" id="KW-0145">Chemotaxis</keyword>
<dbReference type="InterPro" id="IPR047055">
    <property type="entry name" value="MotA-like"/>
</dbReference>
<keyword evidence="15" id="KW-0969">Cilium</keyword>
<keyword evidence="9 12" id="KW-1133">Transmembrane helix</keyword>
<evidence type="ECO:0000259" key="14">
    <source>
        <dbReference type="Pfam" id="PF20560"/>
    </source>
</evidence>
<dbReference type="GO" id="GO:1902600">
    <property type="term" value="P:proton transmembrane transport"/>
    <property type="evidence" value="ECO:0007669"/>
    <property type="project" value="UniProtKB-KW"/>
</dbReference>
<dbReference type="Pfam" id="PF20560">
    <property type="entry name" value="MotA_N"/>
    <property type="match status" value="1"/>
</dbReference>
<sequence>MRTYKALSNSLGGIEMDLILFLGILLGIISITVGMVLKGASIAVLINPEAMLVIFVGIIAAVINSYPVKELKRVPKILRVLVRKESYDYEEAIQKIVEMSNIARRDGLLALEEHVKDLENPFLQEGLEMVIDGIDAEQIREIMENEIDGIDQRHRSAAGIFKTAGTTSPTLGVLGAVIGLIGALGNLNNITALGTSISSAFVATLFGIFFGYVLLIPFSSRLLSKSEQEIQLFNLVLEGVLSIQAGNPSNTIEKKLYSLIDLKPANKEADNHGEE</sequence>
<evidence type="ECO:0000256" key="1">
    <source>
        <dbReference type="ARBA" id="ARBA00004651"/>
    </source>
</evidence>
<proteinExistence type="inferred from homology"/>
<evidence type="ECO:0000256" key="12">
    <source>
        <dbReference type="SAM" id="Phobius"/>
    </source>
</evidence>
<keyword evidence="15" id="KW-0282">Flagellum</keyword>
<dbReference type="GO" id="GO:0005886">
    <property type="term" value="C:plasma membrane"/>
    <property type="evidence" value="ECO:0007669"/>
    <property type="project" value="UniProtKB-SubCell"/>
</dbReference>
<keyword evidence="6 12" id="KW-0812">Transmembrane</keyword>
<comment type="subcellular location">
    <subcellularLocation>
        <location evidence="1">Cell membrane</location>
        <topology evidence="1">Multi-pass membrane protein</topology>
    </subcellularLocation>
</comment>
<keyword evidence="8" id="KW-0375">Hydrogen ion transport</keyword>
<dbReference type="PANTHER" id="PTHR30433:SF3">
    <property type="entry name" value="MOTILITY PROTEIN A"/>
    <property type="match status" value="1"/>
</dbReference>
<dbReference type="EMBL" id="AZFQ01000034">
    <property type="protein sequence ID" value="KRL99169.1"/>
    <property type="molecule type" value="Genomic_DNA"/>
</dbReference>
<evidence type="ECO:0000259" key="13">
    <source>
        <dbReference type="Pfam" id="PF01618"/>
    </source>
</evidence>
<dbReference type="PATRIC" id="fig|1423801.4.peg.456"/>
<evidence type="ECO:0000256" key="4">
    <source>
        <dbReference type="ARBA" id="ARBA00022475"/>
    </source>
</evidence>
<keyword evidence="11 12" id="KW-0472">Membrane</keyword>
<evidence type="ECO:0000256" key="7">
    <source>
        <dbReference type="ARBA" id="ARBA00022779"/>
    </source>
</evidence>
<keyword evidence="10" id="KW-0406">Ion transport</keyword>
<evidence type="ECO:0000256" key="3">
    <source>
        <dbReference type="ARBA" id="ARBA00022448"/>
    </source>
</evidence>
<dbReference type="AlphaFoldDB" id="A0A0R1V0L9"/>